<evidence type="ECO:0000256" key="1">
    <source>
        <dbReference type="ARBA" id="ARBA00004556"/>
    </source>
</evidence>
<evidence type="ECO:0000256" key="4">
    <source>
        <dbReference type="SAM" id="MobiDB-lite"/>
    </source>
</evidence>
<organism evidence="5">
    <name type="scientific">Timema genevievae</name>
    <name type="common">Walking stick</name>
    <dbReference type="NCBI Taxonomy" id="629358"/>
    <lineage>
        <taxon>Eukaryota</taxon>
        <taxon>Metazoa</taxon>
        <taxon>Ecdysozoa</taxon>
        <taxon>Arthropoda</taxon>
        <taxon>Hexapoda</taxon>
        <taxon>Insecta</taxon>
        <taxon>Pterygota</taxon>
        <taxon>Neoptera</taxon>
        <taxon>Polyneoptera</taxon>
        <taxon>Phasmatodea</taxon>
        <taxon>Timematodea</taxon>
        <taxon>Timematoidea</taxon>
        <taxon>Timematidae</taxon>
        <taxon>Timema</taxon>
    </lineage>
</organism>
<protein>
    <recommendedName>
        <fullName evidence="6">Trafficking protein particle complex subunit 2</fullName>
    </recommendedName>
</protein>
<dbReference type="GO" id="GO:0048471">
    <property type="term" value="C:perinuclear region of cytoplasm"/>
    <property type="evidence" value="ECO:0007669"/>
    <property type="project" value="UniProtKB-SubCell"/>
</dbReference>
<dbReference type="CDD" id="cd14825">
    <property type="entry name" value="TRAPPC2_sedlin"/>
    <property type="match status" value="1"/>
</dbReference>
<dbReference type="PANTHER" id="PTHR12403">
    <property type="entry name" value="TRAFFICKING PROTEIN PARTICLE COMPLEX SUBUNIT 2"/>
    <property type="match status" value="1"/>
</dbReference>
<dbReference type="InterPro" id="IPR011012">
    <property type="entry name" value="Longin-like_dom_sf"/>
</dbReference>
<dbReference type="InterPro" id="IPR006722">
    <property type="entry name" value="Sedlin"/>
</dbReference>
<comment type="similarity">
    <text evidence="2">Belongs to the TRAPP small subunits family. Sedlin subfamily.</text>
</comment>
<accession>A0A7R9PRP9</accession>
<dbReference type="Gene3D" id="3.30.450.70">
    <property type="match status" value="1"/>
</dbReference>
<dbReference type="GO" id="GO:0006888">
    <property type="term" value="P:endoplasmic reticulum to Golgi vesicle-mediated transport"/>
    <property type="evidence" value="ECO:0007669"/>
    <property type="project" value="InterPro"/>
</dbReference>
<dbReference type="SUPFAM" id="SSF64356">
    <property type="entry name" value="SNARE-like"/>
    <property type="match status" value="1"/>
</dbReference>
<feature type="compositionally biased region" description="Polar residues" evidence="4">
    <location>
        <begin position="157"/>
        <end position="166"/>
    </location>
</feature>
<proteinExistence type="inferred from homology"/>
<comment type="subcellular location">
    <subcellularLocation>
        <location evidence="1">Cytoplasm</location>
        <location evidence="1">Perinuclear region</location>
    </subcellularLocation>
</comment>
<gene>
    <name evidence="5" type="ORF">TGEB3V08_LOCUS10451</name>
</gene>
<evidence type="ECO:0008006" key="6">
    <source>
        <dbReference type="Google" id="ProtNLM"/>
    </source>
</evidence>
<feature type="region of interest" description="Disordered" evidence="4">
    <location>
        <begin position="203"/>
        <end position="239"/>
    </location>
</feature>
<dbReference type="EMBL" id="OE846045">
    <property type="protein sequence ID" value="CAD7608819.1"/>
    <property type="molecule type" value="Genomic_DNA"/>
</dbReference>
<feature type="region of interest" description="Disordered" evidence="4">
    <location>
        <begin position="157"/>
        <end position="181"/>
    </location>
</feature>
<evidence type="ECO:0000256" key="3">
    <source>
        <dbReference type="ARBA" id="ARBA00022892"/>
    </source>
</evidence>
<evidence type="ECO:0000256" key="2">
    <source>
        <dbReference type="ARBA" id="ARBA00006626"/>
    </source>
</evidence>
<dbReference type="AlphaFoldDB" id="A0A7R9PRP9"/>
<reference evidence="5" key="1">
    <citation type="submission" date="2020-11" db="EMBL/GenBank/DDBJ databases">
        <authorList>
            <person name="Tran Van P."/>
        </authorList>
    </citation>
    <scope>NUCLEOTIDE SEQUENCE</scope>
</reference>
<name>A0A7R9PRP9_TIMGE</name>
<dbReference type="Pfam" id="PF04628">
    <property type="entry name" value="Sedlin_N"/>
    <property type="match status" value="1"/>
</dbReference>
<keyword evidence="3" id="KW-0813">Transport</keyword>
<keyword evidence="3" id="KW-0931">ER-Golgi transport</keyword>
<evidence type="ECO:0000313" key="5">
    <source>
        <dbReference type="EMBL" id="CAD7608819.1"/>
    </source>
</evidence>
<sequence length="256" mass="29372">MAGSYYFVIVGHADNPIFEMEYAPTNKEPKLRCYFSQKEDHRHLNQFIAHAALDLVDEHMWKSNNMYLKSVDKFNQWFVSAFVTASHARFIMVHDAKNEDGIKNFFMEMYETYIKVGKRSIGQANSTENTQLKFALPVILCKQVHQGLCTHRTLPRTTSEHQSLTGDKSVPGHAYNPPAPRVHLSLTSEARIRSEDLHYRAANWDQVRQHTASPPLDPRLPKKKSDSPRNTLPRALHVHPLPGYSPRLAVWWGGIT</sequence>